<feature type="compositionally biased region" description="Low complexity" evidence="1">
    <location>
        <begin position="816"/>
        <end position="827"/>
    </location>
</feature>
<evidence type="ECO:0000313" key="2">
    <source>
        <dbReference type="EMBL" id="EAR96951.2"/>
    </source>
</evidence>
<name>Q23K92_TETTS</name>
<evidence type="ECO:0000256" key="1">
    <source>
        <dbReference type="SAM" id="MobiDB-lite"/>
    </source>
</evidence>
<feature type="compositionally biased region" description="Polar residues" evidence="1">
    <location>
        <begin position="336"/>
        <end position="349"/>
    </location>
</feature>
<organism evidence="2 3">
    <name type="scientific">Tetrahymena thermophila (strain SB210)</name>
    <dbReference type="NCBI Taxonomy" id="312017"/>
    <lineage>
        <taxon>Eukaryota</taxon>
        <taxon>Sar</taxon>
        <taxon>Alveolata</taxon>
        <taxon>Ciliophora</taxon>
        <taxon>Intramacronucleata</taxon>
        <taxon>Oligohymenophorea</taxon>
        <taxon>Hymenostomatida</taxon>
        <taxon>Tetrahymenina</taxon>
        <taxon>Tetrahymenidae</taxon>
        <taxon>Tetrahymena</taxon>
    </lineage>
</organism>
<dbReference type="GeneID" id="7823168"/>
<feature type="region of interest" description="Disordered" evidence="1">
    <location>
        <begin position="743"/>
        <end position="801"/>
    </location>
</feature>
<dbReference type="Proteomes" id="UP000009168">
    <property type="component" value="Unassembled WGS sequence"/>
</dbReference>
<sequence>MRTHIISNQILSDRQVPSQQLRPQSAKIYGQRAIPYNPQQQISQGYSSNYEVEDPETQSSRVFKPSPKIAYTNRSGSANRSVPKKPIMNNYNVNNNSSFNNGNELGYTEYNKHLPKQIFYDKEKLYQETLQLKSKINDVSQENLKLKTRLNALEKETAKMERLIEEMELNGTYKNHFSKNSNDQAYLIANLKKNLKQNKMELEFKQEEINKLKKSVKFTRIQELEAEKKAFSDETIRLKHLLDQALYQRMNLNIPDGEIKAVEEKYYQQNNLITQLRKENAELAQAIKNLEDQNYHLQQSYQDVERKNQKEVQMLKKILKEKEKELNEQRGDIDKYQSSPNQKNFSKNISQKREENSKMNQENKNLRDQINQKQRTIGDLEKKMQETQLQYRDLLDKEKDENNVLKQELEKELKLNQNLRERLKASEKNKNESYLLQDNPVDFTSKKLQERTLPSHIKAKHVEKEQNQEKKESKKRVEIVTLEVIKETGEELNYRFRSQGLDWDEIISIIFPNIDEESDIPTLKKIVQEEPFNIKDEKMSEFISRYCIENNTFGNWMFLDLSKKCSNHIIKSILRQIVGPYRLLTQEESQKMFDHITDVITAKKAPLNGFMKEKGYKRGYLKKEEIIEVFTMCEADLNKDQIDYIITSIIVHSEDLQKLQYQKIFDIFQPNQEPPQYCIYNKQNMDNLYKLKNKGNIKNQQDDEESDDDFKDLTEAERDAMRRHDELVANQNNTDEQAGIQNKHDHNQDFQQKSHQFEHTETNSQKLQQKSEFLDQPSKHKNDNYNQASSSKMSQNHNDLKENSQHLQKIDNNNQFQSNQSSKQNGSDPLLESKGYQDGDNNYYEDEEQDDYEELNQHNEIKQEDISDAHIEI</sequence>
<accession>Q23K92</accession>
<dbReference type="EMBL" id="GG662673">
    <property type="protein sequence ID" value="EAR96951.2"/>
    <property type="molecule type" value="Genomic_DNA"/>
</dbReference>
<dbReference type="KEGG" id="tet:TTHERM_00194430"/>
<feature type="compositionally biased region" description="Basic and acidic residues" evidence="1">
    <location>
        <begin position="855"/>
        <end position="873"/>
    </location>
</feature>
<feature type="region of interest" description="Disordered" evidence="1">
    <location>
        <begin position="326"/>
        <end position="371"/>
    </location>
</feature>
<dbReference type="eggNOG" id="ENOG502RYR7">
    <property type="taxonomic scope" value="Eukaryota"/>
</dbReference>
<feature type="compositionally biased region" description="Polar residues" evidence="1">
    <location>
        <begin position="784"/>
        <end position="797"/>
    </location>
</feature>
<dbReference type="AlphaFoldDB" id="Q23K92"/>
<protein>
    <submittedName>
        <fullName evidence="2">Uncharacterized protein</fullName>
    </submittedName>
</protein>
<feature type="compositionally biased region" description="Polar residues" evidence="1">
    <location>
        <begin position="762"/>
        <end position="771"/>
    </location>
</feature>
<dbReference type="HOGENOM" id="CLU_337574_0_0_1"/>
<feature type="region of interest" description="Disordered" evidence="1">
    <location>
        <begin position="816"/>
        <end position="873"/>
    </location>
</feature>
<proteinExistence type="predicted"/>
<gene>
    <name evidence="2" type="ORF">TTHERM_00194430</name>
</gene>
<evidence type="ECO:0000313" key="3">
    <source>
        <dbReference type="Proteomes" id="UP000009168"/>
    </source>
</evidence>
<feature type="compositionally biased region" description="Polar residues" evidence="1">
    <location>
        <begin position="358"/>
        <end position="371"/>
    </location>
</feature>
<dbReference type="RefSeq" id="XP_001017196.2">
    <property type="nucleotide sequence ID" value="XM_001017196.2"/>
</dbReference>
<dbReference type="OrthoDB" id="301778at2759"/>
<reference evidence="3" key="1">
    <citation type="journal article" date="2006" name="PLoS Biol.">
        <title>Macronuclear genome sequence of the ciliate Tetrahymena thermophila, a model eukaryote.</title>
        <authorList>
            <person name="Eisen J.A."/>
            <person name="Coyne R.S."/>
            <person name="Wu M."/>
            <person name="Wu D."/>
            <person name="Thiagarajan M."/>
            <person name="Wortman J.R."/>
            <person name="Badger J.H."/>
            <person name="Ren Q."/>
            <person name="Amedeo P."/>
            <person name="Jones K.M."/>
            <person name="Tallon L.J."/>
            <person name="Delcher A.L."/>
            <person name="Salzberg S.L."/>
            <person name="Silva J.C."/>
            <person name="Haas B.J."/>
            <person name="Majoros W.H."/>
            <person name="Farzad M."/>
            <person name="Carlton J.M."/>
            <person name="Smith R.K. Jr."/>
            <person name="Garg J."/>
            <person name="Pearlman R.E."/>
            <person name="Karrer K.M."/>
            <person name="Sun L."/>
            <person name="Manning G."/>
            <person name="Elde N.C."/>
            <person name="Turkewitz A.P."/>
            <person name="Asai D.J."/>
            <person name="Wilkes D.E."/>
            <person name="Wang Y."/>
            <person name="Cai H."/>
            <person name="Collins K."/>
            <person name="Stewart B.A."/>
            <person name="Lee S.R."/>
            <person name="Wilamowska K."/>
            <person name="Weinberg Z."/>
            <person name="Ruzzo W.L."/>
            <person name="Wloga D."/>
            <person name="Gaertig J."/>
            <person name="Frankel J."/>
            <person name="Tsao C.-C."/>
            <person name="Gorovsky M.A."/>
            <person name="Keeling P.J."/>
            <person name="Waller R.F."/>
            <person name="Patron N.J."/>
            <person name="Cherry J.M."/>
            <person name="Stover N.A."/>
            <person name="Krieger C.J."/>
            <person name="del Toro C."/>
            <person name="Ryder H.F."/>
            <person name="Williamson S.C."/>
            <person name="Barbeau R.A."/>
            <person name="Hamilton E.P."/>
            <person name="Orias E."/>
        </authorList>
    </citation>
    <scope>NUCLEOTIDE SEQUENCE [LARGE SCALE GENOMIC DNA]</scope>
    <source>
        <strain evidence="3">SB210</strain>
    </source>
</reference>
<feature type="compositionally biased region" description="Acidic residues" evidence="1">
    <location>
        <begin position="843"/>
        <end position="854"/>
    </location>
</feature>
<dbReference type="InParanoid" id="Q23K92"/>
<feature type="compositionally biased region" description="Basic and acidic residues" evidence="1">
    <location>
        <begin position="326"/>
        <end position="335"/>
    </location>
</feature>
<keyword evidence="3" id="KW-1185">Reference proteome</keyword>